<dbReference type="InterPro" id="IPR050300">
    <property type="entry name" value="GDXG_lipolytic_enzyme"/>
</dbReference>
<sequence>MAVFTTQPLKGIYTLFAVALELVRMPMWMAVFLVPRMRPVTQWTYNQAVRHKLLRAIVYHSAVVEVHVPLSMKPGKEGDRFTIIEPAAVSYYQGPLADPTTRPSKIGGTWYPSPYSGGADPKDEDVVLHFHGGAFVLGDGRDKDAGHLAHGLLKNAGVKRVFCPQYRLAGPPTSARYPAQLQDAVTAYNYLVNTLNIPANRIVVSGDSAGGNIANGLLRYIAQYGRETSLPSPTCAWMWSPWINPVIAMDADKMLRSPNYPTDYLSVGFGVWGCRRYCSHCDPNEPYISGGETPFLTETPIWMQTSGREVLYHDCIEYIEAMSKVKGNVTKYIVVEHAPHDIALMGHVVGFEKEFAEAAQQAGEFLREKRAE</sequence>
<dbReference type="SUPFAM" id="SSF53474">
    <property type="entry name" value="alpha/beta-Hydrolases"/>
    <property type="match status" value="1"/>
</dbReference>
<keyword evidence="4" id="KW-0812">Transmembrane</keyword>
<dbReference type="GO" id="GO:0016787">
    <property type="term" value="F:hydrolase activity"/>
    <property type="evidence" value="ECO:0007669"/>
    <property type="project" value="UniProtKB-KW"/>
</dbReference>
<dbReference type="InterPro" id="IPR029058">
    <property type="entry name" value="AB_hydrolase_fold"/>
</dbReference>
<dbReference type="Pfam" id="PF07859">
    <property type="entry name" value="Abhydrolase_3"/>
    <property type="match status" value="1"/>
</dbReference>
<dbReference type="InterPro" id="IPR033140">
    <property type="entry name" value="Lipase_GDXG_put_SER_AS"/>
</dbReference>
<keyword evidence="4" id="KW-1133">Transmembrane helix</keyword>
<keyword evidence="7" id="KW-1185">Reference proteome</keyword>
<dbReference type="Proteomes" id="UP000799776">
    <property type="component" value="Unassembled WGS sequence"/>
</dbReference>
<gene>
    <name evidence="6" type="ORF">K490DRAFT_70468</name>
</gene>
<evidence type="ECO:0000313" key="7">
    <source>
        <dbReference type="Proteomes" id="UP000799776"/>
    </source>
</evidence>
<dbReference type="PANTHER" id="PTHR48081">
    <property type="entry name" value="AB HYDROLASE SUPERFAMILY PROTEIN C4A8.06C"/>
    <property type="match status" value="1"/>
</dbReference>
<dbReference type="PROSITE" id="PS01174">
    <property type="entry name" value="LIPASE_GDXG_SER"/>
    <property type="match status" value="1"/>
</dbReference>
<evidence type="ECO:0000259" key="5">
    <source>
        <dbReference type="Pfam" id="PF07859"/>
    </source>
</evidence>
<proteinExistence type="inferred from homology"/>
<dbReference type="Gene3D" id="3.40.50.1820">
    <property type="entry name" value="alpha/beta hydrolase"/>
    <property type="match status" value="1"/>
</dbReference>
<evidence type="ECO:0000256" key="4">
    <source>
        <dbReference type="SAM" id="Phobius"/>
    </source>
</evidence>
<accession>A0A9P4M1Z2</accession>
<evidence type="ECO:0000313" key="6">
    <source>
        <dbReference type="EMBL" id="KAF2091677.1"/>
    </source>
</evidence>
<feature type="domain" description="Alpha/beta hydrolase fold-3" evidence="5">
    <location>
        <begin position="127"/>
        <end position="342"/>
    </location>
</feature>
<reference evidence="6" key="1">
    <citation type="journal article" date="2020" name="Stud. Mycol.">
        <title>101 Dothideomycetes genomes: a test case for predicting lifestyles and emergence of pathogens.</title>
        <authorList>
            <person name="Haridas S."/>
            <person name="Albert R."/>
            <person name="Binder M."/>
            <person name="Bloem J."/>
            <person name="Labutti K."/>
            <person name="Salamov A."/>
            <person name="Andreopoulos B."/>
            <person name="Baker S."/>
            <person name="Barry K."/>
            <person name="Bills G."/>
            <person name="Bluhm B."/>
            <person name="Cannon C."/>
            <person name="Castanera R."/>
            <person name="Culley D."/>
            <person name="Daum C."/>
            <person name="Ezra D."/>
            <person name="Gonzalez J."/>
            <person name="Henrissat B."/>
            <person name="Kuo A."/>
            <person name="Liang C."/>
            <person name="Lipzen A."/>
            <person name="Lutzoni F."/>
            <person name="Magnuson J."/>
            <person name="Mondo S."/>
            <person name="Nolan M."/>
            <person name="Ohm R."/>
            <person name="Pangilinan J."/>
            <person name="Park H.-J."/>
            <person name="Ramirez L."/>
            <person name="Alfaro M."/>
            <person name="Sun H."/>
            <person name="Tritt A."/>
            <person name="Yoshinaga Y."/>
            <person name="Zwiers L.-H."/>
            <person name="Turgeon B."/>
            <person name="Goodwin S."/>
            <person name="Spatafora J."/>
            <person name="Crous P."/>
            <person name="Grigoriev I."/>
        </authorList>
    </citation>
    <scope>NUCLEOTIDE SEQUENCE</scope>
    <source>
        <strain evidence="6">CBS 121410</strain>
    </source>
</reference>
<name>A0A9P4M1Z2_9PEZI</name>
<protein>
    <submittedName>
        <fullName evidence="6">Alpha/beta-hydrolase</fullName>
    </submittedName>
</protein>
<dbReference type="OrthoDB" id="2152029at2759"/>
<comment type="similarity">
    <text evidence="1">Belongs to the 'GDXG' lipolytic enzyme family.</text>
</comment>
<organism evidence="6 7">
    <name type="scientific">Saccharata proteae CBS 121410</name>
    <dbReference type="NCBI Taxonomy" id="1314787"/>
    <lineage>
        <taxon>Eukaryota</taxon>
        <taxon>Fungi</taxon>
        <taxon>Dikarya</taxon>
        <taxon>Ascomycota</taxon>
        <taxon>Pezizomycotina</taxon>
        <taxon>Dothideomycetes</taxon>
        <taxon>Dothideomycetes incertae sedis</taxon>
        <taxon>Botryosphaeriales</taxon>
        <taxon>Saccharataceae</taxon>
        <taxon>Saccharata</taxon>
    </lineage>
</organism>
<evidence type="ECO:0000256" key="1">
    <source>
        <dbReference type="ARBA" id="ARBA00010515"/>
    </source>
</evidence>
<feature type="active site" evidence="3">
    <location>
        <position position="208"/>
    </location>
</feature>
<comment type="caution">
    <text evidence="6">The sequence shown here is derived from an EMBL/GenBank/DDBJ whole genome shotgun (WGS) entry which is preliminary data.</text>
</comment>
<keyword evidence="4" id="KW-0472">Membrane</keyword>
<feature type="transmembrane region" description="Helical" evidence="4">
    <location>
        <begin position="12"/>
        <end position="34"/>
    </location>
</feature>
<dbReference type="PANTHER" id="PTHR48081:SF8">
    <property type="entry name" value="ALPHA_BETA HYDROLASE FOLD-3 DOMAIN-CONTAINING PROTEIN-RELATED"/>
    <property type="match status" value="1"/>
</dbReference>
<dbReference type="AlphaFoldDB" id="A0A9P4M1Z2"/>
<dbReference type="EMBL" id="ML978711">
    <property type="protein sequence ID" value="KAF2091677.1"/>
    <property type="molecule type" value="Genomic_DNA"/>
</dbReference>
<evidence type="ECO:0000256" key="3">
    <source>
        <dbReference type="PROSITE-ProRule" id="PRU10038"/>
    </source>
</evidence>
<keyword evidence="2" id="KW-0378">Hydrolase</keyword>
<evidence type="ECO:0000256" key="2">
    <source>
        <dbReference type="ARBA" id="ARBA00022801"/>
    </source>
</evidence>
<dbReference type="InterPro" id="IPR013094">
    <property type="entry name" value="AB_hydrolase_3"/>
</dbReference>